<evidence type="ECO:0000256" key="5">
    <source>
        <dbReference type="ARBA" id="ARBA00022679"/>
    </source>
</evidence>
<dbReference type="CDD" id="cd00082">
    <property type="entry name" value="HisKA"/>
    <property type="match status" value="1"/>
</dbReference>
<dbReference type="SMART" id="SM00304">
    <property type="entry name" value="HAMP"/>
    <property type="match status" value="1"/>
</dbReference>
<dbReference type="SUPFAM" id="SSF158472">
    <property type="entry name" value="HAMP domain-like"/>
    <property type="match status" value="1"/>
</dbReference>
<dbReference type="InterPro" id="IPR036890">
    <property type="entry name" value="HATPase_C_sf"/>
</dbReference>
<keyword evidence="4" id="KW-0597">Phosphoprotein</keyword>
<dbReference type="RefSeq" id="WP_191840373.1">
    <property type="nucleotide sequence ID" value="NZ_BAAALB010000022.1"/>
</dbReference>
<dbReference type="CDD" id="cd06225">
    <property type="entry name" value="HAMP"/>
    <property type="match status" value="1"/>
</dbReference>
<evidence type="ECO:0000256" key="6">
    <source>
        <dbReference type="ARBA" id="ARBA00022692"/>
    </source>
</evidence>
<name>A0A8J3JV57_9ACTN</name>
<accession>A0A8J3JV57</accession>
<dbReference type="SUPFAM" id="SSF47384">
    <property type="entry name" value="Homodimeric domain of signal transducing histidine kinase"/>
    <property type="match status" value="1"/>
</dbReference>
<dbReference type="InterPro" id="IPR005467">
    <property type="entry name" value="His_kinase_dom"/>
</dbReference>
<dbReference type="InterPro" id="IPR004358">
    <property type="entry name" value="Sig_transdc_His_kin-like_C"/>
</dbReference>
<keyword evidence="8" id="KW-1133">Transmembrane helix</keyword>
<gene>
    <name evidence="12" type="ORF">Cch02nite_50810</name>
</gene>
<evidence type="ECO:0000259" key="11">
    <source>
        <dbReference type="PROSITE" id="PS50885"/>
    </source>
</evidence>
<organism evidence="12 13">
    <name type="scientific">Catellatospora chokoriensis</name>
    <dbReference type="NCBI Taxonomy" id="310353"/>
    <lineage>
        <taxon>Bacteria</taxon>
        <taxon>Bacillati</taxon>
        <taxon>Actinomycetota</taxon>
        <taxon>Actinomycetes</taxon>
        <taxon>Micromonosporales</taxon>
        <taxon>Micromonosporaceae</taxon>
        <taxon>Catellatospora</taxon>
    </lineage>
</organism>
<dbReference type="EC" id="2.7.13.3" evidence="3"/>
<dbReference type="InterPro" id="IPR050736">
    <property type="entry name" value="Sensor_HK_Regulatory"/>
</dbReference>
<dbReference type="Gene3D" id="3.30.565.10">
    <property type="entry name" value="Histidine kinase-like ATPase, C-terminal domain"/>
    <property type="match status" value="1"/>
</dbReference>
<dbReference type="InterPro" id="IPR003594">
    <property type="entry name" value="HATPase_dom"/>
</dbReference>
<dbReference type="PANTHER" id="PTHR43711">
    <property type="entry name" value="TWO-COMPONENT HISTIDINE KINASE"/>
    <property type="match status" value="1"/>
</dbReference>
<dbReference type="SMART" id="SM00388">
    <property type="entry name" value="HisKA"/>
    <property type="match status" value="1"/>
</dbReference>
<dbReference type="InterPro" id="IPR003660">
    <property type="entry name" value="HAMP_dom"/>
</dbReference>
<dbReference type="Gene3D" id="6.10.340.10">
    <property type="match status" value="1"/>
</dbReference>
<keyword evidence="13" id="KW-1185">Reference proteome</keyword>
<keyword evidence="5" id="KW-0808">Transferase</keyword>
<dbReference type="AlphaFoldDB" id="A0A8J3JV57"/>
<evidence type="ECO:0000256" key="8">
    <source>
        <dbReference type="ARBA" id="ARBA00022989"/>
    </source>
</evidence>
<dbReference type="Gene3D" id="1.10.287.130">
    <property type="match status" value="1"/>
</dbReference>
<dbReference type="SMART" id="SM00387">
    <property type="entry name" value="HATPase_c"/>
    <property type="match status" value="1"/>
</dbReference>
<protein>
    <recommendedName>
        <fullName evidence="3">histidine kinase</fullName>
        <ecNumber evidence="3">2.7.13.3</ecNumber>
    </recommendedName>
</protein>
<dbReference type="Pfam" id="PF00672">
    <property type="entry name" value="HAMP"/>
    <property type="match status" value="1"/>
</dbReference>
<evidence type="ECO:0000256" key="1">
    <source>
        <dbReference type="ARBA" id="ARBA00000085"/>
    </source>
</evidence>
<dbReference type="Pfam" id="PF00512">
    <property type="entry name" value="HisKA"/>
    <property type="match status" value="1"/>
</dbReference>
<dbReference type="FunFam" id="3.30.565.10:FF:000006">
    <property type="entry name" value="Sensor histidine kinase WalK"/>
    <property type="match status" value="1"/>
</dbReference>
<dbReference type="PROSITE" id="PS50885">
    <property type="entry name" value="HAMP"/>
    <property type="match status" value="1"/>
</dbReference>
<dbReference type="Proteomes" id="UP000619293">
    <property type="component" value="Unassembled WGS sequence"/>
</dbReference>
<dbReference type="PROSITE" id="PS50109">
    <property type="entry name" value="HIS_KIN"/>
    <property type="match status" value="1"/>
</dbReference>
<feature type="domain" description="Histidine kinase" evidence="10">
    <location>
        <begin position="344"/>
        <end position="558"/>
    </location>
</feature>
<dbReference type="PANTHER" id="PTHR43711:SF1">
    <property type="entry name" value="HISTIDINE KINASE 1"/>
    <property type="match status" value="1"/>
</dbReference>
<dbReference type="InterPro" id="IPR003661">
    <property type="entry name" value="HisK_dim/P_dom"/>
</dbReference>
<feature type="domain" description="HAMP" evidence="11">
    <location>
        <begin position="284"/>
        <end position="336"/>
    </location>
</feature>
<sequence length="578" mass="61880">MTFRIRVFALVAVVVLLAAGVSTYLTLTLAQNAVTSSATAQQQLMRQIAEEVTRYGRDHGTWEGVAEVAAGIARRTGRRIRLDTQDGAVGVVDTAVLAGEPVTPMTKLTFPIDARPQLDLPQASGQERQITLQAIEEYRQEIRFAACLSRAGMQPQAVTTHYGLPLITHTMAPPDTVAECRTGTASQPRSITRDQEEVGRCFDTPAEKTAPGSRSAAPRTLETDPAQHLRTCLREVFLTRIGIVGPEPLRLAVSSEDGIDTTPIMLAFSVVAVPIVLGSLLLSRHVLRPIQRLTVATRRFGEGSLDQRVAVQGGDELAQLAVTFNGMADSLQHAEEQQRRMIADIAHELRTPLANVRAYLEALEDGLVSADETLFRSLHEETMLQQRIIDDLQTLALAEAGALAYDRSTVDVGELLDSCRAAHQPAAAAVAVELAVAAGPALLVHADAGRLRQAVGNLVTNAVRHAPAGTTVTLAALRVGHDVQIQVTDRGCGIPPDDQRRVFQRFWRADRARTRATGGSGLGLTIARQITVDHGGTIGLVSEPGHGTTFMISLPVGETTPAAGRGLSGGRKAPLHDV</sequence>
<comment type="subcellular location">
    <subcellularLocation>
        <location evidence="2">Cell membrane</location>
    </subcellularLocation>
</comment>
<evidence type="ECO:0000256" key="9">
    <source>
        <dbReference type="ARBA" id="ARBA00023012"/>
    </source>
</evidence>
<dbReference type="CDD" id="cd00075">
    <property type="entry name" value="HATPase"/>
    <property type="match status" value="1"/>
</dbReference>
<keyword evidence="6" id="KW-0812">Transmembrane</keyword>
<keyword evidence="9" id="KW-0902">Two-component regulatory system</keyword>
<evidence type="ECO:0000259" key="10">
    <source>
        <dbReference type="PROSITE" id="PS50109"/>
    </source>
</evidence>
<keyword evidence="7 12" id="KW-0418">Kinase</keyword>
<dbReference type="InterPro" id="IPR036097">
    <property type="entry name" value="HisK_dim/P_sf"/>
</dbReference>
<comment type="catalytic activity">
    <reaction evidence="1">
        <text>ATP + protein L-histidine = ADP + protein N-phospho-L-histidine.</text>
        <dbReference type="EC" id="2.7.13.3"/>
    </reaction>
</comment>
<dbReference type="GO" id="GO:0005886">
    <property type="term" value="C:plasma membrane"/>
    <property type="evidence" value="ECO:0007669"/>
    <property type="project" value="UniProtKB-SubCell"/>
</dbReference>
<evidence type="ECO:0000256" key="4">
    <source>
        <dbReference type="ARBA" id="ARBA00022553"/>
    </source>
</evidence>
<evidence type="ECO:0000256" key="3">
    <source>
        <dbReference type="ARBA" id="ARBA00012438"/>
    </source>
</evidence>
<dbReference type="EMBL" id="BONG01000034">
    <property type="protein sequence ID" value="GIF91637.1"/>
    <property type="molecule type" value="Genomic_DNA"/>
</dbReference>
<dbReference type="Pfam" id="PF02518">
    <property type="entry name" value="HATPase_c"/>
    <property type="match status" value="1"/>
</dbReference>
<dbReference type="PRINTS" id="PR00344">
    <property type="entry name" value="BCTRLSENSOR"/>
</dbReference>
<proteinExistence type="predicted"/>
<evidence type="ECO:0000313" key="12">
    <source>
        <dbReference type="EMBL" id="GIF91637.1"/>
    </source>
</evidence>
<dbReference type="SUPFAM" id="SSF55874">
    <property type="entry name" value="ATPase domain of HSP90 chaperone/DNA topoisomerase II/histidine kinase"/>
    <property type="match status" value="1"/>
</dbReference>
<evidence type="ECO:0000256" key="7">
    <source>
        <dbReference type="ARBA" id="ARBA00022777"/>
    </source>
</evidence>
<keyword evidence="8" id="KW-0472">Membrane</keyword>
<comment type="caution">
    <text evidence="12">The sequence shown here is derived from an EMBL/GenBank/DDBJ whole genome shotgun (WGS) entry which is preliminary data.</text>
</comment>
<dbReference type="GO" id="GO:0000155">
    <property type="term" value="F:phosphorelay sensor kinase activity"/>
    <property type="evidence" value="ECO:0007669"/>
    <property type="project" value="InterPro"/>
</dbReference>
<reference evidence="12 13" key="1">
    <citation type="submission" date="2021-01" db="EMBL/GenBank/DDBJ databases">
        <title>Whole genome shotgun sequence of Catellatospora chokoriensis NBRC 107358.</title>
        <authorList>
            <person name="Komaki H."/>
            <person name="Tamura T."/>
        </authorList>
    </citation>
    <scope>NUCLEOTIDE SEQUENCE [LARGE SCALE GENOMIC DNA]</scope>
    <source>
        <strain evidence="12 13">NBRC 107358</strain>
    </source>
</reference>
<evidence type="ECO:0000313" key="13">
    <source>
        <dbReference type="Proteomes" id="UP000619293"/>
    </source>
</evidence>
<evidence type="ECO:0000256" key="2">
    <source>
        <dbReference type="ARBA" id="ARBA00004236"/>
    </source>
</evidence>